<organism evidence="1">
    <name type="scientific">Rhipicephalus microplus</name>
    <name type="common">Cattle tick</name>
    <name type="synonym">Boophilus microplus</name>
    <dbReference type="NCBI Taxonomy" id="6941"/>
    <lineage>
        <taxon>Eukaryota</taxon>
        <taxon>Metazoa</taxon>
        <taxon>Ecdysozoa</taxon>
        <taxon>Arthropoda</taxon>
        <taxon>Chelicerata</taxon>
        <taxon>Arachnida</taxon>
        <taxon>Acari</taxon>
        <taxon>Parasitiformes</taxon>
        <taxon>Ixodida</taxon>
        <taxon>Ixodoidea</taxon>
        <taxon>Ixodidae</taxon>
        <taxon>Rhipicephalinae</taxon>
        <taxon>Rhipicephalus</taxon>
        <taxon>Boophilus</taxon>
    </lineage>
</organism>
<accession>A0A6G5AHQ8</accession>
<proteinExistence type="predicted"/>
<name>A0A6G5AHQ8_RHIMP</name>
<reference evidence="1" key="1">
    <citation type="submission" date="2020-03" db="EMBL/GenBank/DDBJ databases">
        <title>A transcriptome and proteome of the tick Rhipicephalus microplus shaped by the genetic composition of its hosts and developmental stage.</title>
        <authorList>
            <person name="Garcia G.R."/>
            <person name="Ribeiro J.M.C."/>
            <person name="Maruyama S.R."/>
            <person name="Gardinasse L.G."/>
            <person name="Nelson K."/>
            <person name="Ferreira B.R."/>
            <person name="Andrade T.G."/>
            <person name="Santos I.K.F.M."/>
        </authorList>
    </citation>
    <scope>NUCLEOTIDE SEQUENCE</scope>
    <source>
        <strain evidence="1">NSGR</strain>
        <tissue evidence="1">Salivary glands</tissue>
    </source>
</reference>
<protein>
    <submittedName>
        <fullName evidence="1">Uncharacterized protein</fullName>
    </submittedName>
</protein>
<evidence type="ECO:0000313" key="1">
    <source>
        <dbReference type="EMBL" id="NIE50128.1"/>
    </source>
</evidence>
<sequence length="120" mass="14348">MMVIRRKSCCTVLQNVVNIAACTRFQSYIYIYVHTLCTLYYCHCRLRSCHIDRETWCCAFFSLCFRLHFFSFLRSWRKNVSVLPDQNCHVIATLSSERTRIPCGYEKKSTKFMFDFLVLI</sequence>
<dbReference type="EMBL" id="GIKN01007855">
    <property type="protein sequence ID" value="NIE50128.1"/>
    <property type="molecule type" value="Transcribed_RNA"/>
</dbReference>
<dbReference type="AlphaFoldDB" id="A0A6G5AHQ8"/>